<keyword evidence="2" id="KW-0732">Signal</keyword>
<gene>
    <name evidence="3" type="ORF">CEUTPL_LOCUS12840</name>
</gene>
<keyword evidence="4" id="KW-1185">Reference proteome</keyword>
<evidence type="ECO:0000313" key="4">
    <source>
        <dbReference type="Proteomes" id="UP001152799"/>
    </source>
</evidence>
<evidence type="ECO:0000256" key="1">
    <source>
        <dbReference type="SAM" id="MobiDB-lite"/>
    </source>
</evidence>
<dbReference type="AlphaFoldDB" id="A0A9N9MVM3"/>
<accession>A0A9N9MVM3</accession>
<feature type="signal peptide" evidence="2">
    <location>
        <begin position="1"/>
        <end position="19"/>
    </location>
</feature>
<feature type="region of interest" description="Disordered" evidence="1">
    <location>
        <begin position="41"/>
        <end position="82"/>
    </location>
</feature>
<reference evidence="3" key="1">
    <citation type="submission" date="2022-01" db="EMBL/GenBank/DDBJ databases">
        <authorList>
            <person name="King R."/>
        </authorList>
    </citation>
    <scope>NUCLEOTIDE SEQUENCE</scope>
</reference>
<dbReference type="Proteomes" id="UP001152799">
    <property type="component" value="Chromosome 8"/>
</dbReference>
<feature type="chain" id="PRO_5040131122" evidence="2">
    <location>
        <begin position="20"/>
        <end position="82"/>
    </location>
</feature>
<sequence>MKFLIVLAFLSLMCMFGNSAPGAEYINGAVMMQYPDVELTTETVTTENLDPTSEGYGDSEGTSTETGEPESTTQGSETGTWN</sequence>
<dbReference type="EMBL" id="OU892284">
    <property type="protein sequence ID" value="CAG9772428.1"/>
    <property type="molecule type" value="Genomic_DNA"/>
</dbReference>
<name>A0A9N9MVM3_9CUCU</name>
<evidence type="ECO:0000256" key="2">
    <source>
        <dbReference type="SAM" id="SignalP"/>
    </source>
</evidence>
<protein>
    <submittedName>
        <fullName evidence="3">Uncharacterized protein</fullName>
    </submittedName>
</protein>
<evidence type="ECO:0000313" key="3">
    <source>
        <dbReference type="EMBL" id="CAG9772428.1"/>
    </source>
</evidence>
<organism evidence="3 4">
    <name type="scientific">Ceutorhynchus assimilis</name>
    <name type="common">cabbage seed weevil</name>
    <dbReference type="NCBI Taxonomy" id="467358"/>
    <lineage>
        <taxon>Eukaryota</taxon>
        <taxon>Metazoa</taxon>
        <taxon>Ecdysozoa</taxon>
        <taxon>Arthropoda</taxon>
        <taxon>Hexapoda</taxon>
        <taxon>Insecta</taxon>
        <taxon>Pterygota</taxon>
        <taxon>Neoptera</taxon>
        <taxon>Endopterygota</taxon>
        <taxon>Coleoptera</taxon>
        <taxon>Polyphaga</taxon>
        <taxon>Cucujiformia</taxon>
        <taxon>Curculionidae</taxon>
        <taxon>Ceutorhynchinae</taxon>
        <taxon>Ceutorhynchus</taxon>
    </lineage>
</organism>
<proteinExistence type="predicted"/>